<comment type="caution">
    <text evidence="2">The sequence shown here is derived from an EMBL/GenBank/DDBJ whole genome shotgun (WGS) entry which is preliminary data.</text>
</comment>
<evidence type="ECO:0000313" key="3">
    <source>
        <dbReference type="Proteomes" id="UP001317259"/>
    </source>
</evidence>
<gene>
    <name evidence="2" type="ORF">MF672_031045</name>
</gene>
<proteinExistence type="predicted"/>
<organism evidence="2 3">
    <name type="scientific">Actinomadura luzonensis</name>
    <dbReference type="NCBI Taxonomy" id="2805427"/>
    <lineage>
        <taxon>Bacteria</taxon>
        <taxon>Bacillati</taxon>
        <taxon>Actinomycetota</taxon>
        <taxon>Actinomycetes</taxon>
        <taxon>Streptosporangiales</taxon>
        <taxon>Thermomonosporaceae</taxon>
        <taxon>Actinomadura</taxon>
    </lineage>
</organism>
<dbReference type="Proteomes" id="UP001317259">
    <property type="component" value="Unassembled WGS sequence"/>
</dbReference>
<dbReference type="RefSeq" id="WP_242371063.1">
    <property type="nucleotide sequence ID" value="NZ_JAKRKC020000002.1"/>
</dbReference>
<accession>A0ABT0G0R3</accession>
<protein>
    <recommendedName>
        <fullName evidence="4">Ig-like domain-containing protein</fullName>
    </recommendedName>
</protein>
<evidence type="ECO:0008006" key="4">
    <source>
        <dbReference type="Google" id="ProtNLM"/>
    </source>
</evidence>
<reference evidence="2 3" key="1">
    <citation type="submission" date="2022-04" db="EMBL/GenBank/DDBJ databases">
        <title>Genome draft of Actinomadura sp. ATCC 31491.</title>
        <authorList>
            <person name="Shi X."/>
            <person name="Du Y."/>
        </authorList>
    </citation>
    <scope>NUCLEOTIDE SEQUENCE [LARGE SCALE GENOMIC DNA]</scope>
    <source>
        <strain evidence="2 3">ATCC 31491</strain>
    </source>
</reference>
<evidence type="ECO:0000256" key="1">
    <source>
        <dbReference type="SAM" id="SignalP"/>
    </source>
</evidence>
<evidence type="ECO:0000313" key="2">
    <source>
        <dbReference type="EMBL" id="MCK2218195.1"/>
    </source>
</evidence>
<keyword evidence="3" id="KW-1185">Reference proteome</keyword>
<feature type="signal peptide" evidence="1">
    <location>
        <begin position="1"/>
        <end position="29"/>
    </location>
</feature>
<keyword evidence="1" id="KW-0732">Signal</keyword>
<dbReference type="EMBL" id="JAKRKC020000002">
    <property type="protein sequence ID" value="MCK2218195.1"/>
    <property type="molecule type" value="Genomic_DNA"/>
</dbReference>
<sequence>MSRHRIRTAAAGAIILILALLGSATPASAGTLDVTCTPPSSVAVTYDPPLTASPQTVTSTTNQQYGPCVSASVPGLTSGSRFTVVTSSGLSCLELLAARPFGFTITWNTGQTSTISGNLVANLSGGVLTVTVTGTVTSGLFAGDTVVQQQVGAATDLTLCTLGQGTVSSHYGLVTLEITSV</sequence>
<name>A0ABT0G0R3_9ACTN</name>
<feature type="chain" id="PRO_5046034262" description="Ig-like domain-containing protein" evidence="1">
    <location>
        <begin position="30"/>
        <end position="181"/>
    </location>
</feature>